<dbReference type="Proteomes" id="UP000631114">
    <property type="component" value="Unassembled WGS sequence"/>
</dbReference>
<keyword evidence="3 6" id="KW-0863">Zinc-finger</keyword>
<comment type="caution">
    <text evidence="12">The sequence shown here is derived from an EMBL/GenBank/DDBJ whole genome shotgun (WGS) entry which is preliminary data.</text>
</comment>
<evidence type="ECO:0000256" key="8">
    <source>
        <dbReference type="RuleBase" id="RU368078"/>
    </source>
</evidence>
<accession>A0A835HGV5</accession>
<dbReference type="Gene3D" id="1.10.472.30">
    <property type="entry name" value="Transcription elongation factor S-II, central domain"/>
    <property type="match status" value="1"/>
</dbReference>
<feature type="domain" description="TFIIS-type" evidence="9">
    <location>
        <begin position="332"/>
        <end position="372"/>
    </location>
</feature>
<dbReference type="InterPro" id="IPR017923">
    <property type="entry name" value="TFIIS_N"/>
</dbReference>
<evidence type="ECO:0000259" key="10">
    <source>
        <dbReference type="PROSITE" id="PS51319"/>
    </source>
</evidence>
<dbReference type="CDD" id="cd13749">
    <property type="entry name" value="Zn-ribbon_TFIIS"/>
    <property type="match status" value="1"/>
</dbReference>
<dbReference type="EMBL" id="JADFTS010000007">
    <property type="protein sequence ID" value="KAF9598122.1"/>
    <property type="molecule type" value="Genomic_DNA"/>
</dbReference>
<keyword evidence="2 8" id="KW-0479">Metal-binding</keyword>
<organism evidence="12 13">
    <name type="scientific">Coptis chinensis</name>
    <dbReference type="NCBI Taxonomy" id="261450"/>
    <lineage>
        <taxon>Eukaryota</taxon>
        <taxon>Viridiplantae</taxon>
        <taxon>Streptophyta</taxon>
        <taxon>Embryophyta</taxon>
        <taxon>Tracheophyta</taxon>
        <taxon>Spermatophyta</taxon>
        <taxon>Magnoliopsida</taxon>
        <taxon>Ranunculales</taxon>
        <taxon>Ranunculaceae</taxon>
        <taxon>Coptidoideae</taxon>
        <taxon>Coptis</taxon>
    </lineage>
</organism>
<dbReference type="InterPro" id="IPR006289">
    <property type="entry name" value="TFSII"/>
</dbReference>
<keyword evidence="8" id="KW-0805">Transcription regulation</keyword>
<evidence type="ECO:0000256" key="6">
    <source>
        <dbReference type="PROSITE-ProRule" id="PRU00472"/>
    </source>
</evidence>
<dbReference type="PROSITE" id="PS00466">
    <property type="entry name" value="ZF_TFIIS_1"/>
    <property type="match status" value="1"/>
</dbReference>
<dbReference type="SMART" id="SM00510">
    <property type="entry name" value="TFS2M"/>
    <property type="match status" value="1"/>
</dbReference>
<dbReference type="PIRSF" id="PIRSF006704">
    <property type="entry name" value="TF_IIS"/>
    <property type="match status" value="1"/>
</dbReference>
<feature type="domain" description="TFIIS central" evidence="11">
    <location>
        <begin position="206"/>
        <end position="329"/>
    </location>
</feature>
<dbReference type="SUPFAM" id="SSF57783">
    <property type="entry name" value="Zinc beta-ribbon"/>
    <property type="match status" value="1"/>
</dbReference>
<dbReference type="GO" id="GO:0006368">
    <property type="term" value="P:transcription elongation by RNA polymerase II"/>
    <property type="evidence" value="ECO:0007669"/>
    <property type="project" value="InterPro"/>
</dbReference>
<dbReference type="PROSITE" id="PS51321">
    <property type="entry name" value="TFIIS_CENTRAL"/>
    <property type="match status" value="1"/>
</dbReference>
<dbReference type="InterPro" id="IPR003618">
    <property type="entry name" value="TFIIS_cen_dom"/>
</dbReference>
<dbReference type="GO" id="GO:0005634">
    <property type="term" value="C:nucleus"/>
    <property type="evidence" value="ECO:0007669"/>
    <property type="project" value="UniProtKB-SubCell"/>
</dbReference>
<dbReference type="PROSITE" id="PS51133">
    <property type="entry name" value="ZF_TFIIS_2"/>
    <property type="match status" value="1"/>
</dbReference>
<dbReference type="Pfam" id="PF01096">
    <property type="entry name" value="Zn_ribbon_TFIIS"/>
    <property type="match status" value="1"/>
</dbReference>
<dbReference type="SMART" id="SM00440">
    <property type="entry name" value="ZnF_C2C2"/>
    <property type="match status" value="1"/>
</dbReference>
<evidence type="ECO:0000256" key="7">
    <source>
        <dbReference type="PROSITE-ProRule" id="PRU00649"/>
    </source>
</evidence>
<dbReference type="Gene3D" id="2.20.25.10">
    <property type="match status" value="1"/>
</dbReference>
<evidence type="ECO:0000256" key="2">
    <source>
        <dbReference type="ARBA" id="ARBA00022723"/>
    </source>
</evidence>
<dbReference type="InterPro" id="IPR001222">
    <property type="entry name" value="Znf_TFIIS"/>
</dbReference>
<dbReference type="OrthoDB" id="44867at2759"/>
<dbReference type="CDD" id="cd00183">
    <property type="entry name" value="TFIIS_I"/>
    <property type="match status" value="1"/>
</dbReference>
<dbReference type="SUPFAM" id="SSF46942">
    <property type="entry name" value="Elongation factor TFIIS domain 2"/>
    <property type="match status" value="1"/>
</dbReference>
<comment type="function">
    <text evidence="8">Necessary for efficient RNA polymerase II transcription elongation past template-encoded arresting sites.</text>
</comment>
<keyword evidence="4 8" id="KW-0862">Zinc</keyword>
<dbReference type="PROSITE" id="PS51319">
    <property type="entry name" value="TFIIS_N"/>
    <property type="match status" value="1"/>
</dbReference>
<dbReference type="SMART" id="SM00509">
    <property type="entry name" value="TFS2N"/>
    <property type="match status" value="1"/>
</dbReference>
<keyword evidence="5 7" id="KW-0539">Nucleus</keyword>
<keyword evidence="8" id="KW-0804">Transcription</keyword>
<dbReference type="PANTHER" id="PTHR11477:SF0">
    <property type="entry name" value="IP08861P-RELATED"/>
    <property type="match status" value="1"/>
</dbReference>
<proteinExistence type="inferred from homology"/>
<evidence type="ECO:0000256" key="4">
    <source>
        <dbReference type="ARBA" id="ARBA00022833"/>
    </source>
</evidence>
<dbReference type="InterPro" id="IPR035100">
    <property type="entry name" value="TF_IIS-typ"/>
</dbReference>
<dbReference type="InterPro" id="IPR003617">
    <property type="entry name" value="TFIIS/CRSP70_N_sub"/>
</dbReference>
<gene>
    <name evidence="12" type="ORF">IFM89_025358</name>
</gene>
<comment type="subcellular location">
    <subcellularLocation>
        <location evidence="1 7 8">Nucleus</location>
    </subcellularLocation>
</comment>
<keyword evidence="8" id="KW-0238">DNA-binding</keyword>
<dbReference type="GO" id="GO:0003677">
    <property type="term" value="F:DNA binding"/>
    <property type="evidence" value="ECO:0007669"/>
    <property type="project" value="UniProtKB-KW"/>
</dbReference>
<evidence type="ECO:0000256" key="3">
    <source>
        <dbReference type="ARBA" id="ARBA00022771"/>
    </source>
</evidence>
<evidence type="ECO:0000256" key="5">
    <source>
        <dbReference type="ARBA" id="ARBA00023242"/>
    </source>
</evidence>
<dbReference type="InterPro" id="IPR036575">
    <property type="entry name" value="TFIIS_cen_dom_sf"/>
</dbReference>
<dbReference type="FunFam" id="2.20.25.10:FF:000001">
    <property type="entry name" value="Probable Transcription elongation factor S-II"/>
    <property type="match status" value="1"/>
</dbReference>
<reference evidence="12 13" key="1">
    <citation type="submission" date="2020-10" db="EMBL/GenBank/DDBJ databases">
        <title>The Coptis chinensis genome and diversification of protoberbering-type alkaloids.</title>
        <authorList>
            <person name="Wang B."/>
            <person name="Shu S."/>
            <person name="Song C."/>
            <person name="Liu Y."/>
        </authorList>
    </citation>
    <scope>NUCLEOTIDE SEQUENCE [LARGE SCALE GENOMIC DNA]</scope>
    <source>
        <strain evidence="12">HL-2020</strain>
        <tissue evidence="12">Leaf</tissue>
    </source>
</reference>
<dbReference type="PANTHER" id="PTHR11477">
    <property type="entry name" value="TRANSCRIPTION FACTOR S-II ZINC FINGER DOMAIN-CONTAINING PROTEIN"/>
    <property type="match status" value="1"/>
</dbReference>
<comment type="similarity">
    <text evidence="8">Belongs to the TFS-II family.</text>
</comment>
<dbReference type="Gene3D" id="1.20.930.10">
    <property type="entry name" value="Conserved domain common to transcription factors TFIIS, elongin A, CRSP70"/>
    <property type="match status" value="1"/>
</dbReference>
<keyword evidence="13" id="KW-1185">Reference proteome</keyword>
<dbReference type="GO" id="GO:0008270">
    <property type="term" value="F:zinc ion binding"/>
    <property type="evidence" value="ECO:0007669"/>
    <property type="project" value="UniProtKB-UniRule"/>
</dbReference>
<protein>
    <recommendedName>
        <fullName evidence="8">Transcription elongation factor</fullName>
    </recommendedName>
</protein>
<dbReference type="InterPro" id="IPR035441">
    <property type="entry name" value="TFIIS/LEDGF_dom_sf"/>
</dbReference>
<dbReference type="AlphaFoldDB" id="A0A835HGV5"/>
<dbReference type="Pfam" id="PF08711">
    <property type="entry name" value="Med26"/>
    <property type="match status" value="1"/>
</dbReference>
<dbReference type="NCBIfam" id="TIGR01385">
    <property type="entry name" value="TFSII"/>
    <property type="match status" value="1"/>
</dbReference>
<name>A0A835HGV5_9MAGN</name>
<evidence type="ECO:0000313" key="13">
    <source>
        <dbReference type="Proteomes" id="UP000631114"/>
    </source>
</evidence>
<dbReference type="Pfam" id="PF07500">
    <property type="entry name" value="TFIIS_M"/>
    <property type="match status" value="1"/>
</dbReference>
<dbReference type="SUPFAM" id="SSF47676">
    <property type="entry name" value="Conserved domain common to transcription factors TFIIS, elongin A, CRSP70"/>
    <property type="match status" value="1"/>
</dbReference>
<evidence type="ECO:0000259" key="9">
    <source>
        <dbReference type="PROSITE" id="PS51133"/>
    </source>
</evidence>
<feature type="domain" description="TFIIS N-terminal" evidence="10">
    <location>
        <begin position="9"/>
        <end position="88"/>
    </location>
</feature>
<evidence type="ECO:0000259" key="11">
    <source>
        <dbReference type="PROSITE" id="PS51321"/>
    </source>
</evidence>
<evidence type="ECO:0000313" key="12">
    <source>
        <dbReference type="EMBL" id="KAF9598122.1"/>
    </source>
</evidence>
<evidence type="ECO:0000256" key="1">
    <source>
        <dbReference type="ARBA" id="ARBA00004123"/>
    </source>
</evidence>
<sequence>MSTKKELLELFETAKKAADSAVDDDGGAEESRCVDALKRLKIIPVTMQLLVDTQVGKRLRHLTKHPKEKIQAVASDLLEVWKKIVLEENSKIKNNGNSETKASAKVEISKGESVKVEKIQIGDSLKVEKVSRAETIKVEKSNRTEIIKSEKVSRSETVKVEKIGGVEPMKVDRMPKEEKEESSAKKVQAPKGPLKLTSMVKCNDSNRDKVRELLAEAFSRVCKEADEDMLDEVNAFDPIRVAVSVESVLFEKMGRQSGPQKSKYRSIMFNIRDENNPDLRRRVLLGHVKPEKLINMTAAEMASDKRKQENNQIQEKAMFDCEREAAPKATTDQFRCGRCGQRKTTYYQLQTRSADEPMTTFVTCVNCNNHWKFC</sequence>